<keyword evidence="1" id="KW-0175">Coiled coil</keyword>
<gene>
    <name evidence="3" type="ORF">POM88_046639</name>
</gene>
<feature type="coiled-coil region" evidence="1">
    <location>
        <begin position="135"/>
        <end position="162"/>
    </location>
</feature>
<dbReference type="AlphaFoldDB" id="A0AAD8H7B4"/>
<keyword evidence="2" id="KW-1133">Transmembrane helix</keyword>
<proteinExistence type="predicted"/>
<feature type="transmembrane region" description="Helical" evidence="2">
    <location>
        <begin position="77"/>
        <end position="98"/>
    </location>
</feature>
<evidence type="ECO:0000313" key="4">
    <source>
        <dbReference type="Proteomes" id="UP001237642"/>
    </source>
</evidence>
<keyword evidence="2" id="KW-0472">Membrane</keyword>
<name>A0AAD8H7B4_9APIA</name>
<evidence type="ECO:0000313" key="3">
    <source>
        <dbReference type="EMBL" id="KAK1362165.1"/>
    </source>
</evidence>
<accession>A0AAD8H7B4</accession>
<sequence>MFAKVMNFFSTKRGLLSLFKVHNTRSAASSHFHCSLVSQNPKLFSTSRGSSASAGAVHSPPLAAAATNTKRETENSFSHVPVIAAAVLIIGNAPWAFVQWKKRVMEELNLMDERSMAIGLLINFSKFRELVFEGIKEDDERYAMAMERVKNLEDELKKLAGGGGDASGSGSGGAF</sequence>
<dbReference type="Proteomes" id="UP001237642">
    <property type="component" value="Unassembled WGS sequence"/>
</dbReference>
<organism evidence="3 4">
    <name type="scientific">Heracleum sosnowskyi</name>
    <dbReference type="NCBI Taxonomy" id="360622"/>
    <lineage>
        <taxon>Eukaryota</taxon>
        <taxon>Viridiplantae</taxon>
        <taxon>Streptophyta</taxon>
        <taxon>Embryophyta</taxon>
        <taxon>Tracheophyta</taxon>
        <taxon>Spermatophyta</taxon>
        <taxon>Magnoliopsida</taxon>
        <taxon>eudicotyledons</taxon>
        <taxon>Gunneridae</taxon>
        <taxon>Pentapetalae</taxon>
        <taxon>asterids</taxon>
        <taxon>campanulids</taxon>
        <taxon>Apiales</taxon>
        <taxon>Apiaceae</taxon>
        <taxon>Apioideae</taxon>
        <taxon>apioid superclade</taxon>
        <taxon>Tordylieae</taxon>
        <taxon>Tordyliinae</taxon>
        <taxon>Heracleum</taxon>
    </lineage>
</organism>
<protein>
    <submittedName>
        <fullName evidence="3">Uncharacterized protein</fullName>
    </submittedName>
</protein>
<evidence type="ECO:0000256" key="2">
    <source>
        <dbReference type="SAM" id="Phobius"/>
    </source>
</evidence>
<keyword evidence="2" id="KW-0812">Transmembrane</keyword>
<dbReference type="EMBL" id="JAUIZM010000010">
    <property type="protein sequence ID" value="KAK1362165.1"/>
    <property type="molecule type" value="Genomic_DNA"/>
</dbReference>
<keyword evidence="4" id="KW-1185">Reference proteome</keyword>
<reference evidence="3" key="2">
    <citation type="submission" date="2023-05" db="EMBL/GenBank/DDBJ databases">
        <authorList>
            <person name="Schelkunov M.I."/>
        </authorList>
    </citation>
    <scope>NUCLEOTIDE SEQUENCE</scope>
    <source>
        <strain evidence="3">Hsosn_3</strain>
        <tissue evidence="3">Leaf</tissue>
    </source>
</reference>
<evidence type="ECO:0000256" key="1">
    <source>
        <dbReference type="SAM" id="Coils"/>
    </source>
</evidence>
<reference evidence="3" key="1">
    <citation type="submission" date="2023-02" db="EMBL/GenBank/DDBJ databases">
        <title>Genome of toxic invasive species Heracleum sosnowskyi carries increased number of genes despite the absence of recent whole-genome duplications.</title>
        <authorList>
            <person name="Schelkunov M."/>
            <person name="Shtratnikova V."/>
            <person name="Makarenko M."/>
            <person name="Klepikova A."/>
            <person name="Omelchenko D."/>
            <person name="Novikova G."/>
            <person name="Obukhova E."/>
            <person name="Bogdanov V."/>
            <person name="Penin A."/>
            <person name="Logacheva M."/>
        </authorList>
    </citation>
    <scope>NUCLEOTIDE SEQUENCE</scope>
    <source>
        <strain evidence="3">Hsosn_3</strain>
        <tissue evidence="3">Leaf</tissue>
    </source>
</reference>
<comment type="caution">
    <text evidence="3">The sequence shown here is derived from an EMBL/GenBank/DDBJ whole genome shotgun (WGS) entry which is preliminary data.</text>
</comment>